<dbReference type="EMBL" id="CAJNAU010000199">
    <property type="protein sequence ID" value="CAE6865791.1"/>
    <property type="molecule type" value="Genomic_DNA"/>
</dbReference>
<dbReference type="InterPro" id="IPR008030">
    <property type="entry name" value="NmrA-like"/>
</dbReference>
<name>A0ABN7NGU8_9BURK</name>
<accession>A0ABN7NGU8</accession>
<dbReference type="Gene3D" id="3.40.50.720">
    <property type="entry name" value="NAD(P)-binding Rossmann-like Domain"/>
    <property type="match status" value="1"/>
</dbReference>
<protein>
    <recommendedName>
        <fullName evidence="1">NmrA-like domain-containing protein</fullName>
    </recommendedName>
</protein>
<proteinExistence type="predicted"/>
<dbReference type="InterPro" id="IPR036291">
    <property type="entry name" value="NAD(P)-bd_dom_sf"/>
</dbReference>
<dbReference type="Gene3D" id="3.90.25.10">
    <property type="entry name" value="UDP-galactose 4-epimerase, domain 1"/>
    <property type="match status" value="1"/>
</dbReference>
<evidence type="ECO:0000259" key="1">
    <source>
        <dbReference type="Pfam" id="PF05368"/>
    </source>
</evidence>
<dbReference type="PANTHER" id="PTHR43162:SF1">
    <property type="entry name" value="PRESTALK A DIFFERENTIATION PROTEIN A"/>
    <property type="match status" value="1"/>
</dbReference>
<evidence type="ECO:0000313" key="3">
    <source>
        <dbReference type="Proteomes" id="UP000674425"/>
    </source>
</evidence>
<gene>
    <name evidence="2" type="ORF">R69658_07855</name>
</gene>
<dbReference type="SUPFAM" id="SSF51735">
    <property type="entry name" value="NAD(P)-binding Rossmann-fold domains"/>
    <property type="match status" value="1"/>
</dbReference>
<evidence type="ECO:0000313" key="2">
    <source>
        <dbReference type="EMBL" id="CAE6865791.1"/>
    </source>
</evidence>
<dbReference type="InterPro" id="IPR051604">
    <property type="entry name" value="Ergot_Alk_Oxidoreductase"/>
</dbReference>
<reference evidence="2 3" key="1">
    <citation type="submission" date="2021-02" db="EMBL/GenBank/DDBJ databases">
        <authorList>
            <person name="Vanwijnsberghe S."/>
        </authorList>
    </citation>
    <scope>NUCLEOTIDE SEQUENCE [LARGE SCALE GENOMIC DNA]</scope>
    <source>
        <strain evidence="2 3">R-69658</strain>
    </source>
</reference>
<dbReference type="Proteomes" id="UP000674425">
    <property type="component" value="Unassembled WGS sequence"/>
</dbReference>
<keyword evidence="3" id="KW-1185">Reference proteome</keyword>
<feature type="domain" description="NmrA-like" evidence="1">
    <location>
        <begin position="110"/>
        <end position="353"/>
    </location>
</feature>
<sequence length="397" mass="43345">MFAEATALIRQRDRARRAIQETDPEARFKPCYAAADTGLRHVEHVTRTSETTGVDYRGQNTHPVQNSFVEAGHQCLRSIYQMTLMLSRKDVSTHKIAALNDANQEGPMFAVTGITGQVGGVVARVLLAAGMDVRGVVRDPVKGEGWANQGCEVAIAEMNDAVALARAFDGADAVFISLPPNFDPAPGFPESKAAIAALSDALTASMPKRVVCLSTIGAQATQPNLLQQSGMMERAFGLLPMPVACLRAGWFMENTAFDLEPALASGVIPSFLYPLDRPVPMVATADVGRMAANLLRQNWTEHRIIELEGPRRTTPNEVAEVFSRLLGRNVRMEPVARDTWERLFASQGMKNSLPRIQMLDGFNEGWIEFERPASTVKGSVPLETVVRGVIQRMSETV</sequence>
<comment type="caution">
    <text evidence="2">The sequence shown here is derived from an EMBL/GenBank/DDBJ whole genome shotgun (WGS) entry which is preliminary data.</text>
</comment>
<dbReference type="Pfam" id="PF05368">
    <property type="entry name" value="NmrA"/>
    <property type="match status" value="1"/>
</dbReference>
<organism evidence="2 3">
    <name type="scientific">Paraburkholderia aspalathi</name>
    <dbReference type="NCBI Taxonomy" id="1324617"/>
    <lineage>
        <taxon>Bacteria</taxon>
        <taxon>Pseudomonadati</taxon>
        <taxon>Pseudomonadota</taxon>
        <taxon>Betaproteobacteria</taxon>
        <taxon>Burkholderiales</taxon>
        <taxon>Burkholderiaceae</taxon>
        <taxon>Paraburkholderia</taxon>
    </lineage>
</organism>
<dbReference type="PANTHER" id="PTHR43162">
    <property type="match status" value="1"/>
</dbReference>